<organism evidence="5 6">
    <name type="scientific">Heterodera trifolii</name>
    <dbReference type="NCBI Taxonomy" id="157864"/>
    <lineage>
        <taxon>Eukaryota</taxon>
        <taxon>Metazoa</taxon>
        <taxon>Ecdysozoa</taxon>
        <taxon>Nematoda</taxon>
        <taxon>Chromadorea</taxon>
        <taxon>Rhabditida</taxon>
        <taxon>Tylenchina</taxon>
        <taxon>Tylenchomorpha</taxon>
        <taxon>Tylenchoidea</taxon>
        <taxon>Heteroderidae</taxon>
        <taxon>Heteroderinae</taxon>
        <taxon>Heterodera</taxon>
    </lineage>
</organism>
<dbReference type="GO" id="GO:0005524">
    <property type="term" value="F:ATP binding"/>
    <property type="evidence" value="ECO:0007669"/>
    <property type="project" value="UniProtKB-KW"/>
</dbReference>
<dbReference type="InterPro" id="IPR011009">
    <property type="entry name" value="Kinase-like_dom_sf"/>
</dbReference>
<dbReference type="SUPFAM" id="SSF56112">
    <property type="entry name" value="Protein kinase-like (PK-like)"/>
    <property type="match status" value="1"/>
</dbReference>
<evidence type="ECO:0000256" key="3">
    <source>
        <dbReference type="ARBA" id="ARBA00022840"/>
    </source>
</evidence>
<proteinExistence type="predicted"/>
<feature type="domain" description="Protein kinase" evidence="4">
    <location>
        <begin position="79"/>
        <end position="344"/>
    </location>
</feature>
<keyword evidence="3" id="KW-0067">ATP-binding</keyword>
<dbReference type="Gene3D" id="1.10.287.650">
    <property type="entry name" value="L27 domain"/>
    <property type="match status" value="1"/>
</dbReference>
<evidence type="ECO:0000256" key="1">
    <source>
        <dbReference type="ARBA" id="ARBA00001946"/>
    </source>
</evidence>
<dbReference type="InterPro" id="IPR008266">
    <property type="entry name" value="Tyr_kinase_AS"/>
</dbReference>
<dbReference type="Gene3D" id="3.30.200.20">
    <property type="entry name" value="Phosphorylase Kinase, domain 1"/>
    <property type="match status" value="1"/>
</dbReference>
<evidence type="ECO:0000256" key="2">
    <source>
        <dbReference type="ARBA" id="ARBA00022741"/>
    </source>
</evidence>
<dbReference type="Pfam" id="PF00069">
    <property type="entry name" value="Pkinase"/>
    <property type="match status" value="1"/>
</dbReference>
<dbReference type="PANTHER" id="PTHR24347">
    <property type="entry name" value="SERINE/THREONINE-PROTEIN KINASE"/>
    <property type="match status" value="1"/>
</dbReference>
<dbReference type="Proteomes" id="UP001620626">
    <property type="component" value="Unassembled WGS sequence"/>
</dbReference>
<gene>
    <name evidence="5" type="ORF">niasHT_036663</name>
</gene>
<keyword evidence="6" id="KW-1185">Reference proteome</keyword>
<dbReference type="SMART" id="SM00219">
    <property type="entry name" value="TyrKc"/>
    <property type="match status" value="1"/>
</dbReference>
<name>A0ABD2I4S5_9BILA</name>
<dbReference type="PROSITE" id="PS50011">
    <property type="entry name" value="PROTEIN_KINASE_DOM"/>
    <property type="match status" value="1"/>
</dbReference>
<comment type="caution">
    <text evidence="5">The sequence shown here is derived from an EMBL/GenBank/DDBJ whole genome shotgun (WGS) entry which is preliminary data.</text>
</comment>
<dbReference type="Gene3D" id="1.10.510.10">
    <property type="entry name" value="Transferase(Phosphotransferase) domain 1"/>
    <property type="match status" value="1"/>
</dbReference>
<dbReference type="PROSITE" id="PS00109">
    <property type="entry name" value="PROTEIN_KINASE_TYR"/>
    <property type="match status" value="1"/>
</dbReference>
<evidence type="ECO:0000313" key="6">
    <source>
        <dbReference type="Proteomes" id="UP001620626"/>
    </source>
</evidence>
<evidence type="ECO:0000259" key="4">
    <source>
        <dbReference type="PROSITE" id="PS50011"/>
    </source>
</evidence>
<reference evidence="5 6" key="1">
    <citation type="submission" date="2024-10" db="EMBL/GenBank/DDBJ databases">
        <authorList>
            <person name="Kim D."/>
        </authorList>
    </citation>
    <scope>NUCLEOTIDE SEQUENCE [LARGE SCALE GENOMIC DNA]</scope>
    <source>
        <strain evidence="5">BH-2024</strain>
    </source>
</reference>
<evidence type="ECO:0000313" key="5">
    <source>
        <dbReference type="EMBL" id="KAL3075202.1"/>
    </source>
</evidence>
<dbReference type="Gene3D" id="6.10.140.620">
    <property type="match status" value="1"/>
</dbReference>
<accession>A0ABD2I4S5</accession>
<comment type="cofactor">
    <cofactor evidence="1">
        <name>Mg(2+)</name>
        <dbReference type="ChEBI" id="CHEBI:18420"/>
    </cofactor>
</comment>
<dbReference type="InterPro" id="IPR000719">
    <property type="entry name" value="Prot_kinase_dom"/>
</dbReference>
<dbReference type="FunFam" id="1.10.510.10:FF:000571">
    <property type="entry name" value="Maternal embryonic leucine zipper kinase"/>
    <property type="match status" value="1"/>
</dbReference>
<dbReference type="EMBL" id="JBICBT010001283">
    <property type="protein sequence ID" value="KAL3075202.1"/>
    <property type="molecule type" value="Genomic_DNA"/>
</dbReference>
<dbReference type="InterPro" id="IPR020635">
    <property type="entry name" value="Tyr_kinase_cat_dom"/>
</dbReference>
<sequence length="647" mass="72432">MDVLNTTTTTTNIICNSITVLSPNEEPKCQCEIIMEQQQQQQPSTSRSTPVVDLLPIGSPPPLRIVPDGQETALLTHHYQICDLIEKGPICTVYRALHRSTGRSHTVKSLDLKRFCAISGLSQEDAEKEVEICASLKHPYFVQLNDVISGTNALHMVFEWVDGEDLCFEIVRRAAAGFIYSEAVASHYTRQLVEAVRYMHSLDIVHRDIRPHNLLLANKENNAPLKVRGLALAHRLHSDTANCPAGRIGVPQFMAPEIVAGKEYGKAVDMWSVGVILYVLLCGQMPFVGKPGDVFQQISGGHYSMSGPIWALISDTAKDLLRQLLCVDPNKRTTPEKCLRHDWFKKSVPPRVHLGDTIENIRRFNARRRLKSNIVSSVNNARLNNTTYTSTTTTTTTISNSNLVPKLLALSPSSSSSYFGAQSLPGGDSCDFECLPPPINSSNNDGAIADGQQNRTEIAGVERVLTSLDQISVLTDCVAGVQHQQQLLDQALNDRELHQLLLVCGQSLSLFEPIDSFFVHHFNFVPTKNNNFWHFHHSIAKNRRCLPAWHMRVCAAVEKMRMQNLQQQQQQHACCCSMHCCCCTHCAHHTQQLRQKVCHHHHKQQLNQQQQKQAHEEELFTVLTLNYEVNGGTTLLSPKKNGDESPF</sequence>
<dbReference type="AlphaFoldDB" id="A0ABD2I4S5"/>
<keyword evidence="2" id="KW-0547">Nucleotide-binding</keyword>
<protein>
    <recommendedName>
        <fullName evidence="4">Protein kinase domain-containing protein</fullName>
    </recommendedName>
</protein>